<comment type="similarity">
    <text evidence="1">Belongs to the methyltransferase superfamily.</text>
</comment>
<dbReference type="GO" id="GO:0032259">
    <property type="term" value="P:methylation"/>
    <property type="evidence" value="ECO:0007669"/>
    <property type="project" value="UniProtKB-KW"/>
</dbReference>
<name>A0AAN6PN35_9PEZI</name>
<keyword evidence="2 5" id="KW-0489">Methyltransferase</keyword>
<evidence type="ECO:0000256" key="2">
    <source>
        <dbReference type="ARBA" id="ARBA00022603"/>
    </source>
</evidence>
<dbReference type="AlphaFoldDB" id="A0AAN6PN35"/>
<feature type="domain" description="Methyltransferase type 11" evidence="4">
    <location>
        <begin position="48"/>
        <end position="147"/>
    </location>
</feature>
<proteinExistence type="inferred from homology"/>
<dbReference type="PANTHER" id="PTHR12176">
    <property type="entry name" value="SAM-DEPENDENT METHYLTRANSFERASE SUPERFAMILY PROTEIN"/>
    <property type="match status" value="1"/>
</dbReference>
<dbReference type="InterPro" id="IPR013216">
    <property type="entry name" value="Methyltransf_11"/>
</dbReference>
<evidence type="ECO:0000256" key="3">
    <source>
        <dbReference type="ARBA" id="ARBA00022679"/>
    </source>
</evidence>
<keyword evidence="6" id="KW-1185">Reference proteome</keyword>
<dbReference type="PANTHER" id="PTHR12176:SF84">
    <property type="entry name" value="METHYLTRANSFERASE DOMAIN-CONTAINING PROTEIN"/>
    <property type="match status" value="1"/>
</dbReference>
<reference evidence="6" key="1">
    <citation type="journal article" date="2023" name="Mol. Phylogenet. Evol.">
        <title>Genome-scale phylogeny and comparative genomics of the fungal order Sordariales.</title>
        <authorList>
            <person name="Hensen N."/>
            <person name="Bonometti L."/>
            <person name="Westerberg I."/>
            <person name="Brannstrom I.O."/>
            <person name="Guillou S."/>
            <person name="Cros-Aarteil S."/>
            <person name="Calhoun S."/>
            <person name="Haridas S."/>
            <person name="Kuo A."/>
            <person name="Mondo S."/>
            <person name="Pangilinan J."/>
            <person name="Riley R."/>
            <person name="LaButti K."/>
            <person name="Andreopoulos B."/>
            <person name="Lipzen A."/>
            <person name="Chen C."/>
            <person name="Yan M."/>
            <person name="Daum C."/>
            <person name="Ng V."/>
            <person name="Clum A."/>
            <person name="Steindorff A."/>
            <person name="Ohm R.A."/>
            <person name="Martin F."/>
            <person name="Silar P."/>
            <person name="Natvig D.O."/>
            <person name="Lalanne C."/>
            <person name="Gautier V."/>
            <person name="Ament-Velasquez S.L."/>
            <person name="Kruys A."/>
            <person name="Hutchinson M.I."/>
            <person name="Powell A.J."/>
            <person name="Barry K."/>
            <person name="Miller A.N."/>
            <person name="Grigoriev I.V."/>
            <person name="Debuchy R."/>
            <person name="Gladieux P."/>
            <person name="Hiltunen Thoren M."/>
            <person name="Johannesson H."/>
        </authorList>
    </citation>
    <scope>NUCLEOTIDE SEQUENCE [LARGE SCALE GENOMIC DNA]</scope>
    <source>
        <strain evidence="6">CBS 284.82</strain>
    </source>
</reference>
<gene>
    <name evidence="5" type="ORF">C8A01DRAFT_34131</name>
</gene>
<comment type="caution">
    <text evidence="5">The sequence shown here is derived from an EMBL/GenBank/DDBJ whole genome shotgun (WGS) entry which is preliminary data.</text>
</comment>
<dbReference type="GO" id="GO:0008757">
    <property type="term" value="F:S-adenosylmethionine-dependent methyltransferase activity"/>
    <property type="evidence" value="ECO:0007669"/>
    <property type="project" value="InterPro"/>
</dbReference>
<dbReference type="CDD" id="cd02440">
    <property type="entry name" value="AdoMet_MTases"/>
    <property type="match status" value="1"/>
</dbReference>
<dbReference type="Proteomes" id="UP001303115">
    <property type="component" value="Unassembled WGS sequence"/>
</dbReference>
<dbReference type="EMBL" id="MU854350">
    <property type="protein sequence ID" value="KAK4041881.1"/>
    <property type="molecule type" value="Genomic_DNA"/>
</dbReference>
<accession>A0AAN6PN35</accession>
<evidence type="ECO:0000259" key="4">
    <source>
        <dbReference type="Pfam" id="PF08241"/>
    </source>
</evidence>
<keyword evidence="3" id="KW-0808">Transferase</keyword>
<dbReference type="Pfam" id="PF08241">
    <property type="entry name" value="Methyltransf_11"/>
    <property type="match status" value="1"/>
</dbReference>
<evidence type="ECO:0000313" key="5">
    <source>
        <dbReference type="EMBL" id="KAK4041881.1"/>
    </source>
</evidence>
<evidence type="ECO:0000313" key="6">
    <source>
        <dbReference type="Proteomes" id="UP001303115"/>
    </source>
</evidence>
<dbReference type="SUPFAM" id="SSF53335">
    <property type="entry name" value="S-adenosyl-L-methionine-dependent methyltransferases"/>
    <property type="match status" value="1"/>
</dbReference>
<evidence type="ECO:0000256" key="1">
    <source>
        <dbReference type="ARBA" id="ARBA00008361"/>
    </source>
</evidence>
<dbReference type="InterPro" id="IPR029063">
    <property type="entry name" value="SAM-dependent_MTases_sf"/>
</dbReference>
<protein>
    <submittedName>
        <fullName evidence="5">S-adenosyl-L-methionine-dependent methyltransferase</fullName>
    </submittedName>
</protein>
<sequence>MPAAFEKQSYWHDRFASETSFEWLTSSAAFMDVLTPYLQHIPNSAQILHLGSGTSDLQNHLRRWGFLNVTNIDYEPLALERGQQLESNQFGDVRTKYLVVDATRLELEEKFQVAIDKSTADAIACGEEDAVSSMAKGIWRCLDDDGFWFSLSYSAWRFEHVQDLFEVEVISKVPTPRQKPTDPDIFHYCYLLRPRRQFPGQVCRGAQTSS</sequence>
<organism evidence="5 6">
    <name type="scientific">Parachaetomium inaequale</name>
    <dbReference type="NCBI Taxonomy" id="2588326"/>
    <lineage>
        <taxon>Eukaryota</taxon>
        <taxon>Fungi</taxon>
        <taxon>Dikarya</taxon>
        <taxon>Ascomycota</taxon>
        <taxon>Pezizomycotina</taxon>
        <taxon>Sordariomycetes</taxon>
        <taxon>Sordariomycetidae</taxon>
        <taxon>Sordariales</taxon>
        <taxon>Chaetomiaceae</taxon>
        <taxon>Parachaetomium</taxon>
    </lineage>
</organism>
<dbReference type="Gene3D" id="3.40.50.150">
    <property type="entry name" value="Vaccinia Virus protein VP39"/>
    <property type="match status" value="1"/>
</dbReference>
<dbReference type="InterPro" id="IPR051419">
    <property type="entry name" value="Lys/N-term_MeTrsfase_sf"/>
</dbReference>